<reference evidence="2" key="1">
    <citation type="journal article" date="2020" name="Stud. Mycol.">
        <title>101 Dothideomycetes genomes: a test case for predicting lifestyles and emergence of pathogens.</title>
        <authorList>
            <person name="Haridas S."/>
            <person name="Albert R."/>
            <person name="Binder M."/>
            <person name="Bloem J."/>
            <person name="Labutti K."/>
            <person name="Salamov A."/>
            <person name="Andreopoulos B."/>
            <person name="Baker S."/>
            <person name="Barry K."/>
            <person name="Bills G."/>
            <person name="Bluhm B."/>
            <person name="Cannon C."/>
            <person name="Castanera R."/>
            <person name="Culley D."/>
            <person name="Daum C."/>
            <person name="Ezra D."/>
            <person name="Gonzalez J."/>
            <person name="Henrissat B."/>
            <person name="Kuo A."/>
            <person name="Liang C."/>
            <person name="Lipzen A."/>
            <person name="Lutzoni F."/>
            <person name="Magnuson J."/>
            <person name="Mondo S."/>
            <person name="Nolan M."/>
            <person name="Ohm R."/>
            <person name="Pangilinan J."/>
            <person name="Park H.-J."/>
            <person name="Ramirez L."/>
            <person name="Alfaro M."/>
            <person name="Sun H."/>
            <person name="Tritt A."/>
            <person name="Yoshinaga Y."/>
            <person name="Zwiers L.-H."/>
            <person name="Turgeon B."/>
            <person name="Goodwin S."/>
            <person name="Spatafora J."/>
            <person name="Crous P."/>
            <person name="Grigoriev I."/>
        </authorList>
    </citation>
    <scope>NUCLEOTIDE SEQUENCE</scope>
    <source>
        <strain evidence="2">CBS 121410</strain>
    </source>
</reference>
<keyword evidence="1" id="KW-1133">Transmembrane helix</keyword>
<comment type="caution">
    <text evidence="2">The sequence shown here is derived from an EMBL/GenBank/DDBJ whole genome shotgun (WGS) entry which is preliminary data.</text>
</comment>
<dbReference type="EMBL" id="ML978722">
    <property type="protein sequence ID" value="KAF2087020.1"/>
    <property type="molecule type" value="Genomic_DNA"/>
</dbReference>
<dbReference type="Pfam" id="PF17784">
    <property type="entry name" value="Sulfotransfer_4"/>
    <property type="match status" value="1"/>
</dbReference>
<keyword evidence="3" id="KW-1185">Reference proteome</keyword>
<sequence>MAKPTHFHDWQCVVSNVNKKQYGQRIVPMKVLMLGLPRTGTESTTNALKRLGIYQFYHGWLSIFNNPRDNEMWLEALEAKFDNKGDRYTRKEWDKLLGDCQGVSDLPAILFAEDLIQAYPEAKVIITHRDFDTWYDSCLDTIETRVNHPLSKSLIPITYLLRLHSRFTRPTWIKAWSILMKGDFRRNARNVYESHSAYVKSLVPPERLLEYNVKQGWDPLLRFLDLADPGVPFPRGNQKDVFIKRFEKALLLTLGAIFQRTLYLTLAVLTLSYVTLSMLSR</sequence>
<dbReference type="InterPro" id="IPR027417">
    <property type="entry name" value="P-loop_NTPase"/>
</dbReference>
<evidence type="ECO:0000256" key="1">
    <source>
        <dbReference type="SAM" id="Phobius"/>
    </source>
</evidence>
<gene>
    <name evidence="2" type="ORF">K490DRAFT_43230</name>
</gene>
<dbReference type="OrthoDB" id="408152at2759"/>
<proteinExistence type="predicted"/>
<feature type="transmembrane region" description="Helical" evidence="1">
    <location>
        <begin position="249"/>
        <end position="274"/>
    </location>
</feature>
<name>A0A9P4HXG0_9PEZI</name>
<organism evidence="2 3">
    <name type="scientific">Saccharata proteae CBS 121410</name>
    <dbReference type="NCBI Taxonomy" id="1314787"/>
    <lineage>
        <taxon>Eukaryota</taxon>
        <taxon>Fungi</taxon>
        <taxon>Dikarya</taxon>
        <taxon>Ascomycota</taxon>
        <taxon>Pezizomycotina</taxon>
        <taxon>Dothideomycetes</taxon>
        <taxon>Dothideomycetes incertae sedis</taxon>
        <taxon>Botryosphaeriales</taxon>
        <taxon>Saccharataceae</taxon>
        <taxon>Saccharata</taxon>
    </lineage>
</organism>
<evidence type="ECO:0000313" key="3">
    <source>
        <dbReference type="Proteomes" id="UP000799776"/>
    </source>
</evidence>
<dbReference type="PANTHER" id="PTHR36978:SF4">
    <property type="entry name" value="P-LOOP CONTAINING NUCLEOSIDE TRIPHOSPHATE HYDROLASE PROTEIN"/>
    <property type="match status" value="1"/>
</dbReference>
<evidence type="ECO:0000313" key="2">
    <source>
        <dbReference type="EMBL" id="KAF2087020.1"/>
    </source>
</evidence>
<dbReference type="PANTHER" id="PTHR36978">
    <property type="entry name" value="P-LOOP CONTAINING NUCLEOTIDE TRIPHOSPHATE HYDROLASE"/>
    <property type="match status" value="1"/>
</dbReference>
<keyword evidence="1" id="KW-0812">Transmembrane</keyword>
<protein>
    <recommendedName>
        <fullName evidence="4">NAD dependent epimerase/dehydratase</fullName>
    </recommendedName>
</protein>
<accession>A0A9P4HXG0</accession>
<keyword evidence="1" id="KW-0472">Membrane</keyword>
<evidence type="ECO:0008006" key="4">
    <source>
        <dbReference type="Google" id="ProtNLM"/>
    </source>
</evidence>
<dbReference type="Gene3D" id="3.40.50.300">
    <property type="entry name" value="P-loop containing nucleotide triphosphate hydrolases"/>
    <property type="match status" value="1"/>
</dbReference>
<dbReference type="AlphaFoldDB" id="A0A9P4HXG0"/>
<dbReference type="SUPFAM" id="SSF52540">
    <property type="entry name" value="P-loop containing nucleoside triphosphate hydrolases"/>
    <property type="match status" value="1"/>
</dbReference>
<dbReference type="Proteomes" id="UP000799776">
    <property type="component" value="Unassembled WGS sequence"/>
</dbReference>
<dbReference type="InterPro" id="IPR040632">
    <property type="entry name" value="Sulfotransfer_4"/>
</dbReference>